<dbReference type="OrthoDB" id="6321681at2759"/>
<accession>A0A183SDT8</accession>
<reference evidence="1 2" key="2">
    <citation type="submission" date="2018-11" db="EMBL/GenBank/DDBJ databases">
        <authorList>
            <consortium name="Pathogen Informatics"/>
        </authorList>
    </citation>
    <scope>NUCLEOTIDE SEQUENCE [LARGE SCALE GENOMIC DNA]</scope>
    <source>
        <strain evidence="1 2">NST_G2</strain>
    </source>
</reference>
<protein>
    <submittedName>
        <fullName evidence="3">Secreted protein</fullName>
    </submittedName>
</protein>
<dbReference type="WBParaSite" id="SSLN_0000245601-mRNA-1">
    <property type="protein sequence ID" value="SSLN_0000245601-mRNA-1"/>
    <property type="gene ID" value="SSLN_0000245601"/>
</dbReference>
<evidence type="ECO:0000313" key="2">
    <source>
        <dbReference type="Proteomes" id="UP000275846"/>
    </source>
</evidence>
<dbReference type="AlphaFoldDB" id="A0A183SDT8"/>
<evidence type="ECO:0000313" key="3">
    <source>
        <dbReference type="WBParaSite" id="SSLN_0000245601-mRNA-1"/>
    </source>
</evidence>
<sequence>MAISGLLAVISQPYPTPGAAAPEARTRDLLGRSLTLYPLRHYASSTVVFDGVHRMLCRDGDSLVSHATLTTHTLGRRCGLV</sequence>
<dbReference type="EMBL" id="UYSU01032238">
    <property type="protein sequence ID" value="VDL88771.1"/>
    <property type="molecule type" value="Genomic_DNA"/>
</dbReference>
<dbReference type="Proteomes" id="UP000275846">
    <property type="component" value="Unassembled WGS sequence"/>
</dbReference>
<gene>
    <name evidence="1" type="ORF">SSLN_LOCUS2386</name>
</gene>
<evidence type="ECO:0000313" key="1">
    <source>
        <dbReference type="EMBL" id="VDL88771.1"/>
    </source>
</evidence>
<proteinExistence type="predicted"/>
<reference evidence="3" key="1">
    <citation type="submission" date="2016-06" db="UniProtKB">
        <authorList>
            <consortium name="WormBaseParasite"/>
        </authorList>
    </citation>
    <scope>IDENTIFICATION</scope>
</reference>
<organism evidence="3">
    <name type="scientific">Schistocephalus solidus</name>
    <name type="common">Tapeworm</name>
    <dbReference type="NCBI Taxonomy" id="70667"/>
    <lineage>
        <taxon>Eukaryota</taxon>
        <taxon>Metazoa</taxon>
        <taxon>Spiralia</taxon>
        <taxon>Lophotrochozoa</taxon>
        <taxon>Platyhelminthes</taxon>
        <taxon>Cestoda</taxon>
        <taxon>Eucestoda</taxon>
        <taxon>Diphyllobothriidea</taxon>
        <taxon>Diphyllobothriidae</taxon>
        <taxon>Schistocephalus</taxon>
    </lineage>
</organism>
<keyword evidence="2" id="KW-1185">Reference proteome</keyword>
<name>A0A183SDT8_SCHSO</name>